<dbReference type="GeneID" id="105364814"/>
<dbReference type="RefSeq" id="XP_011501145.1">
    <property type="nucleotide sequence ID" value="XM_011502843.1"/>
</dbReference>
<reference evidence="2" key="1">
    <citation type="submission" date="2025-08" db="UniProtKB">
        <authorList>
            <consortium name="RefSeq"/>
        </authorList>
    </citation>
    <scope>IDENTIFICATION</scope>
</reference>
<sequence>MKAVKKKLINGKPIVIKPPKPLDLQNKKPRQRKLVMPDPTENLEFEKYIFVSNIHDQTSIHEIKQAFPGSVTIGLIQKKVDGPRQARVKIGSSELCSYYVRNQSSWPIFHGKKVTVTYSQKKKITKKQRQMKKLNMNYHTFPKYVLDVVKDKIKNTDNTELHQQDIKINKKDSDKVT</sequence>
<name>A0AAJ6YN88_9HYME</name>
<organism evidence="1 2">
    <name type="scientific">Ceratosolen solmsi marchali</name>
    <dbReference type="NCBI Taxonomy" id="326594"/>
    <lineage>
        <taxon>Eukaryota</taxon>
        <taxon>Metazoa</taxon>
        <taxon>Ecdysozoa</taxon>
        <taxon>Arthropoda</taxon>
        <taxon>Hexapoda</taxon>
        <taxon>Insecta</taxon>
        <taxon>Pterygota</taxon>
        <taxon>Neoptera</taxon>
        <taxon>Endopterygota</taxon>
        <taxon>Hymenoptera</taxon>
        <taxon>Apocrita</taxon>
        <taxon>Proctotrupomorpha</taxon>
        <taxon>Chalcidoidea</taxon>
        <taxon>Agaonidae</taxon>
        <taxon>Agaoninae</taxon>
        <taxon>Ceratosolen</taxon>
    </lineage>
</organism>
<protein>
    <submittedName>
        <fullName evidence="2">Uncharacterized protein LOC105364814</fullName>
    </submittedName>
</protein>
<keyword evidence="1" id="KW-1185">Reference proteome</keyword>
<evidence type="ECO:0000313" key="2">
    <source>
        <dbReference type="RefSeq" id="XP_011501145.1"/>
    </source>
</evidence>
<dbReference type="Proteomes" id="UP000695007">
    <property type="component" value="Unplaced"/>
</dbReference>
<evidence type="ECO:0000313" key="1">
    <source>
        <dbReference type="Proteomes" id="UP000695007"/>
    </source>
</evidence>
<accession>A0AAJ6YN88</accession>
<proteinExistence type="predicted"/>
<dbReference type="KEGG" id="csol:105364814"/>
<gene>
    <name evidence="2" type="primary">LOC105364814</name>
</gene>
<dbReference type="AlphaFoldDB" id="A0AAJ6YN88"/>